<protein>
    <recommendedName>
        <fullName evidence="2">DGQHR domain-containing protein</fullName>
    </recommendedName>
</protein>
<organism evidence="1">
    <name type="scientific">Salmonella enterica subsp. houtenae serovar 18:z36,z38:-</name>
    <dbReference type="NCBI Taxonomy" id="2577510"/>
    <lineage>
        <taxon>Bacteria</taxon>
        <taxon>Pseudomonadati</taxon>
        <taxon>Pseudomonadota</taxon>
        <taxon>Gammaproteobacteria</taxon>
        <taxon>Enterobacterales</taxon>
        <taxon>Enterobacteriaceae</taxon>
        <taxon>Salmonella</taxon>
    </lineage>
</organism>
<evidence type="ECO:0008006" key="2">
    <source>
        <dbReference type="Google" id="ProtNLM"/>
    </source>
</evidence>
<feature type="non-terminal residue" evidence="1">
    <location>
        <position position="503"/>
    </location>
</feature>
<gene>
    <name evidence="1" type="ORF">G3430_003010</name>
</gene>
<reference evidence="1" key="2">
    <citation type="submission" date="2018-07" db="EMBL/GenBank/DDBJ databases">
        <authorList>
            <consortium name="NCBI Pathogen Detection Project"/>
        </authorList>
    </citation>
    <scope>NUCLEOTIDE SEQUENCE</scope>
    <source>
        <strain evidence="1">12-6852</strain>
    </source>
</reference>
<evidence type="ECO:0000313" key="1">
    <source>
        <dbReference type="EMBL" id="HAE3260726.1"/>
    </source>
</evidence>
<comment type="caution">
    <text evidence="1">The sequence shown here is derived from an EMBL/GenBank/DDBJ whole genome shotgun (WGS) entry which is preliminary data.</text>
</comment>
<sequence>MSGIRRSTTTGYTYAFEKAGSFGIFSSNGSVPVEYMMTSFSVDDLAQLSYSKDINTDLNFDYLIQRDIDEERARVEISQYISSSEDRVQKDIVFLPPLLVSIVNVDSNNKLIDYYPNCSLNSTDDNGVIFERVWPGIFKIRNFEIQNGKAISVKYYDSEIKDEVITVDINQAIININSTREGVAGARLVVIDGQHRLFALNYLRKEHPDKIKNIVVPVCIVYSPYSTLINSAVVQVPTIPEVLRNLFVDINSTVERVSGHFLTLLSDRTLGSIICREFCKKILSERQEYGLGLIEWNTKKHKESLEISRDYTITSIGVINNILEDCFGTRNGIKILTSILGIQESATEFDFSEFENDEDDEENIVSNIPETFPWSGFLSKHKPILTKLVNETLTKTLVTLFFETKFFADYYDNLRGFFEEQEAQIKSNRSCDSGVFYFAKKHILLNDPETKKSLPLINELISELKSRKEKIVPSLASKSICHKAMVEAWFLLCSKIIVHKKDL</sequence>
<name>A0A729KAF7_SALHO</name>
<accession>A0A729KAF7</accession>
<dbReference type="EMBL" id="DAAROR010000024">
    <property type="protein sequence ID" value="HAE3260726.1"/>
    <property type="molecule type" value="Genomic_DNA"/>
</dbReference>
<proteinExistence type="predicted"/>
<reference evidence="1" key="1">
    <citation type="journal article" date="2018" name="Genome Biol.">
        <title>SKESA: strategic k-mer extension for scrupulous assemblies.</title>
        <authorList>
            <person name="Souvorov A."/>
            <person name="Agarwala R."/>
            <person name="Lipman D.J."/>
        </authorList>
    </citation>
    <scope>NUCLEOTIDE SEQUENCE</scope>
    <source>
        <strain evidence="1">12-6852</strain>
    </source>
</reference>
<dbReference type="AlphaFoldDB" id="A0A729KAF7"/>